<dbReference type="Proteomes" id="UP000553059">
    <property type="component" value="Unassembled WGS sequence"/>
</dbReference>
<reference evidence="1 2" key="1">
    <citation type="journal article" date="2020" name="Biotechnol. Biofuels">
        <title>New insights from the biogas microbiome by comprehensive genome-resolved metagenomics of nearly 1600 species originating from multiple anaerobic digesters.</title>
        <authorList>
            <person name="Campanaro S."/>
            <person name="Treu L."/>
            <person name="Rodriguez-R L.M."/>
            <person name="Kovalovszki A."/>
            <person name="Ziels R.M."/>
            <person name="Maus I."/>
            <person name="Zhu X."/>
            <person name="Kougias P.G."/>
            <person name="Basile A."/>
            <person name="Luo G."/>
            <person name="Schluter A."/>
            <person name="Konstantinidis K.T."/>
            <person name="Angelidaki I."/>
        </authorList>
    </citation>
    <scope>NUCLEOTIDE SEQUENCE [LARGE SCALE GENOMIC DNA]</scope>
    <source>
        <strain evidence="1">AS05jafATM_4</strain>
    </source>
</reference>
<comment type="caution">
    <text evidence="1">The sequence shown here is derived from an EMBL/GenBank/DDBJ whole genome shotgun (WGS) entry which is preliminary data.</text>
</comment>
<name>A0A7C6Z6L3_9FIRM</name>
<organism evidence="1 2">
    <name type="scientific">Desulfitobacterium dehalogenans</name>
    <dbReference type="NCBI Taxonomy" id="36854"/>
    <lineage>
        <taxon>Bacteria</taxon>
        <taxon>Bacillati</taxon>
        <taxon>Bacillota</taxon>
        <taxon>Clostridia</taxon>
        <taxon>Eubacteriales</taxon>
        <taxon>Desulfitobacteriaceae</taxon>
        <taxon>Desulfitobacterium</taxon>
    </lineage>
</organism>
<sequence length="100" mass="11337">MTAGLNITTLPYSGVPLYTTARAIGTEKGEKLPLVYHKADIIHRRCFCALVLFNQIFPSFLPKIEFSNLLITKNNRIITDIKEPPFPFETLENGQEKKIS</sequence>
<dbReference type="AlphaFoldDB" id="A0A7C6Z6L3"/>
<gene>
    <name evidence="1" type="ORF">GX523_16275</name>
</gene>
<evidence type="ECO:0000313" key="1">
    <source>
        <dbReference type="EMBL" id="HHY28262.1"/>
    </source>
</evidence>
<dbReference type="EMBL" id="DUTF01000349">
    <property type="protein sequence ID" value="HHY28262.1"/>
    <property type="molecule type" value="Genomic_DNA"/>
</dbReference>
<accession>A0A7C6Z6L3</accession>
<evidence type="ECO:0000313" key="2">
    <source>
        <dbReference type="Proteomes" id="UP000553059"/>
    </source>
</evidence>
<protein>
    <submittedName>
        <fullName evidence="1">Uncharacterized protein</fullName>
    </submittedName>
</protein>
<proteinExistence type="predicted"/>